<dbReference type="CDD" id="cd01347">
    <property type="entry name" value="ligand_gated_channel"/>
    <property type="match status" value="1"/>
</dbReference>
<name>A0A411HIW6_9GAMM</name>
<dbReference type="GO" id="GO:0009279">
    <property type="term" value="C:cell outer membrane"/>
    <property type="evidence" value="ECO:0007669"/>
    <property type="project" value="UniProtKB-SubCell"/>
</dbReference>
<organism evidence="15 16">
    <name type="scientific">Pseudolysobacter antarcticus</name>
    <dbReference type="NCBI Taxonomy" id="2511995"/>
    <lineage>
        <taxon>Bacteria</taxon>
        <taxon>Pseudomonadati</taxon>
        <taxon>Pseudomonadota</taxon>
        <taxon>Gammaproteobacteria</taxon>
        <taxon>Lysobacterales</taxon>
        <taxon>Rhodanobacteraceae</taxon>
        <taxon>Pseudolysobacter</taxon>
    </lineage>
</organism>
<proteinExistence type="inferred from homology"/>
<dbReference type="PANTHER" id="PTHR47234:SF3">
    <property type="entry name" value="SECRETIN_TONB SHORT N-TERMINAL DOMAIN-CONTAINING PROTEIN"/>
    <property type="match status" value="1"/>
</dbReference>
<evidence type="ECO:0000256" key="3">
    <source>
        <dbReference type="ARBA" id="ARBA00022452"/>
    </source>
</evidence>
<keyword evidence="8 9" id="KW-0998">Cell outer membrane</keyword>
<feature type="short sequence motif" description="TonB box" evidence="10">
    <location>
        <begin position="55"/>
        <end position="61"/>
    </location>
</feature>
<dbReference type="PROSITE" id="PS52016">
    <property type="entry name" value="TONB_DEPENDENT_REC_3"/>
    <property type="match status" value="1"/>
</dbReference>
<dbReference type="KEGG" id="xbc:ELE36_08600"/>
<keyword evidence="7 9" id="KW-0472">Membrane</keyword>
<keyword evidence="2 9" id="KW-0813">Transport</keyword>
<dbReference type="InterPro" id="IPR010916">
    <property type="entry name" value="TonB_box_CS"/>
</dbReference>
<evidence type="ECO:0000256" key="4">
    <source>
        <dbReference type="ARBA" id="ARBA00022692"/>
    </source>
</evidence>
<evidence type="ECO:0000256" key="8">
    <source>
        <dbReference type="ARBA" id="ARBA00023237"/>
    </source>
</evidence>
<keyword evidence="6 10" id="KW-0798">TonB box</keyword>
<evidence type="ECO:0000256" key="11">
    <source>
        <dbReference type="RuleBase" id="RU003357"/>
    </source>
</evidence>
<evidence type="ECO:0000256" key="2">
    <source>
        <dbReference type="ARBA" id="ARBA00022448"/>
    </source>
</evidence>
<dbReference type="Pfam" id="PF07715">
    <property type="entry name" value="Plug"/>
    <property type="match status" value="1"/>
</dbReference>
<evidence type="ECO:0000256" key="6">
    <source>
        <dbReference type="ARBA" id="ARBA00023077"/>
    </source>
</evidence>
<keyword evidence="16" id="KW-1185">Reference proteome</keyword>
<keyword evidence="4 9" id="KW-0812">Transmembrane</keyword>
<evidence type="ECO:0000313" key="16">
    <source>
        <dbReference type="Proteomes" id="UP000291562"/>
    </source>
</evidence>
<dbReference type="SUPFAM" id="SSF56935">
    <property type="entry name" value="Porins"/>
    <property type="match status" value="1"/>
</dbReference>
<dbReference type="InterPro" id="IPR036942">
    <property type="entry name" value="Beta-barrel_TonB_sf"/>
</dbReference>
<reference evidence="15 16" key="1">
    <citation type="submission" date="2019-01" db="EMBL/GenBank/DDBJ databases">
        <title>Pseudolysobacter antarctica gen. nov., sp. nov., isolated from Fildes Peninsula, Antarctica.</title>
        <authorList>
            <person name="Wei Z."/>
            <person name="Peng F."/>
        </authorList>
    </citation>
    <scope>NUCLEOTIDE SEQUENCE [LARGE SCALE GENOMIC DNA]</scope>
    <source>
        <strain evidence="15 16">AQ6-296</strain>
    </source>
</reference>
<evidence type="ECO:0000256" key="1">
    <source>
        <dbReference type="ARBA" id="ARBA00004571"/>
    </source>
</evidence>
<dbReference type="RefSeq" id="WP_129832679.1">
    <property type="nucleotide sequence ID" value="NZ_CP035704.1"/>
</dbReference>
<gene>
    <name evidence="15" type="ORF">ELE36_08600</name>
</gene>
<comment type="similarity">
    <text evidence="9 11">Belongs to the TonB-dependent receptor family.</text>
</comment>
<dbReference type="Gene3D" id="2.170.130.10">
    <property type="entry name" value="TonB-dependent receptor, plug domain"/>
    <property type="match status" value="1"/>
</dbReference>
<dbReference type="InterPro" id="IPR039426">
    <property type="entry name" value="TonB-dep_rcpt-like"/>
</dbReference>
<feature type="chain" id="PRO_5019212734" evidence="12">
    <location>
        <begin position="37"/>
        <end position="840"/>
    </location>
</feature>
<dbReference type="InterPro" id="IPR000531">
    <property type="entry name" value="Beta-barrel_TonB"/>
</dbReference>
<evidence type="ECO:0000256" key="7">
    <source>
        <dbReference type="ARBA" id="ARBA00023136"/>
    </source>
</evidence>
<dbReference type="Proteomes" id="UP000291562">
    <property type="component" value="Chromosome"/>
</dbReference>
<dbReference type="Pfam" id="PF00593">
    <property type="entry name" value="TonB_dep_Rec_b-barrel"/>
    <property type="match status" value="1"/>
</dbReference>
<evidence type="ECO:0000256" key="12">
    <source>
        <dbReference type="SAM" id="SignalP"/>
    </source>
</evidence>
<feature type="domain" description="TonB-dependent receptor-like beta-barrel" evidence="13">
    <location>
        <begin position="320"/>
        <end position="793"/>
    </location>
</feature>
<dbReference type="InterPro" id="IPR037066">
    <property type="entry name" value="Plug_dom_sf"/>
</dbReference>
<accession>A0A411HIW6</accession>
<evidence type="ECO:0000313" key="15">
    <source>
        <dbReference type="EMBL" id="QBB70421.1"/>
    </source>
</evidence>
<evidence type="ECO:0000256" key="5">
    <source>
        <dbReference type="ARBA" id="ARBA00022729"/>
    </source>
</evidence>
<keyword evidence="3 9" id="KW-1134">Transmembrane beta strand</keyword>
<evidence type="ECO:0000256" key="9">
    <source>
        <dbReference type="PROSITE-ProRule" id="PRU01360"/>
    </source>
</evidence>
<evidence type="ECO:0000259" key="13">
    <source>
        <dbReference type="Pfam" id="PF00593"/>
    </source>
</evidence>
<dbReference type="Gene3D" id="2.40.170.20">
    <property type="entry name" value="TonB-dependent receptor, beta-barrel domain"/>
    <property type="match status" value="1"/>
</dbReference>
<keyword evidence="5 12" id="KW-0732">Signal</keyword>
<evidence type="ECO:0000256" key="10">
    <source>
        <dbReference type="PROSITE-ProRule" id="PRU10143"/>
    </source>
</evidence>
<feature type="signal peptide" evidence="12">
    <location>
        <begin position="1"/>
        <end position="36"/>
    </location>
</feature>
<protein>
    <submittedName>
        <fullName evidence="15">TonB-dependent receptor</fullName>
    </submittedName>
</protein>
<evidence type="ECO:0000259" key="14">
    <source>
        <dbReference type="Pfam" id="PF07715"/>
    </source>
</evidence>
<sequence length="840" mass="91448">MSKSNRVARVSAVHSTIRLRRCLIASAILLTCNAWALEAADEQAKSTTGSTELESVTVLGSRAKGHTEADTPAPVDVIRADVIQSVGSFEIGRILQTLEPSANFSTTFLSDGQDAIRPATLRGLGPDQVLVLINGKRQHQQALVNTDVAVGLGSAGTDLNVIPVSAIERIEVLRDGAAAQYGSDAIAGVINIVLKKQTKETQVFFEGGKTSKGDGGVLGAGLNTGFAFGDGGYTNVTLEWHDREATNRAGPDYADTNPPRKTLFLGDPAVKEAYLWLNGGLPIGPGELYWFGGASQREGEGHGFFRAAGDPRAVAAVYPDGFTPQNLTTIRDRTAAVGYRGKFGNEWEYDTSLIYGRSAFNYHEGNTINVSYWYEPKPGGGIYAESPNYFYAGSLENKERTFNLDFHGPWNWGLFSSPLYLATGFEYRRDEFRIIAGEPGSYQYGRTNNPNIPILASDGSLAPPGSQGYPGFSPETAVDAGRHNEAVYLDAEQTIADKLLIGGAARYEKYSDFGNTTTGKLTGRYDFTDTFAIRSTLSTGFRAPGVQQENYSQISTTFNTEGVLVDTLIPRQQSAVTQALGIAPLKQEESKNASFGVVMKPLENLSVTLDYYRIDIKNRIVFSGLVTPEDPSACATAAGCPIRTALAPYPSVGQAAFFTNAVNTSTKGIDLVADYTFTLDNSAKLDFGVASNYGTTRVTKRNTSSNILSPDVIFDATQVTLIERGQPHLHHVLSSSVNYDKWFASLRFNYFGSVQGQSYTPGEIQTWRGKWLTDLDLRYSITPKMSISIGANNAFNVQPDRWTVPQALTDWVPYGFTRCYETCPFGLNGAYYYTRFDFAF</sequence>
<comment type="subcellular location">
    <subcellularLocation>
        <location evidence="1 9">Cell outer membrane</location>
        <topology evidence="1 9">Multi-pass membrane protein</topology>
    </subcellularLocation>
</comment>
<dbReference type="InterPro" id="IPR012910">
    <property type="entry name" value="Plug_dom"/>
</dbReference>
<dbReference type="AlphaFoldDB" id="A0A411HIW6"/>
<feature type="domain" description="TonB-dependent receptor plug" evidence="14">
    <location>
        <begin position="69"/>
        <end position="189"/>
    </location>
</feature>
<dbReference type="OrthoDB" id="9805434at2"/>
<dbReference type="PANTHER" id="PTHR47234">
    <property type="match status" value="1"/>
</dbReference>
<dbReference type="PROSITE" id="PS00430">
    <property type="entry name" value="TONB_DEPENDENT_REC_1"/>
    <property type="match status" value="1"/>
</dbReference>
<dbReference type="EMBL" id="CP035704">
    <property type="protein sequence ID" value="QBB70421.1"/>
    <property type="molecule type" value="Genomic_DNA"/>
</dbReference>
<keyword evidence="15" id="KW-0675">Receptor</keyword>